<gene>
    <name evidence="2" type="ORF">HDA39_006571</name>
</gene>
<feature type="transmembrane region" description="Helical" evidence="1">
    <location>
        <begin position="523"/>
        <end position="543"/>
    </location>
</feature>
<feature type="transmembrane region" description="Helical" evidence="1">
    <location>
        <begin position="87"/>
        <end position="106"/>
    </location>
</feature>
<keyword evidence="1" id="KW-0812">Transmembrane</keyword>
<evidence type="ECO:0000313" key="3">
    <source>
        <dbReference type="Proteomes" id="UP000549971"/>
    </source>
</evidence>
<feature type="transmembrane region" description="Helical" evidence="1">
    <location>
        <begin position="57"/>
        <end position="75"/>
    </location>
</feature>
<evidence type="ECO:0000256" key="1">
    <source>
        <dbReference type="SAM" id="Phobius"/>
    </source>
</evidence>
<feature type="transmembrane region" description="Helical" evidence="1">
    <location>
        <begin position="323"/>
        <end position="356"/>
    </location>
</feature>
<feature type="transmembrane region" description="Helical" evidence="1">
    <location>
        <begin position="491"/>
        <end position="511"/>
    </location>
</feature>
<proteinExistence type="predicted"/>
<dbReference type="EMBL" id="JACHMY010000001">
    <property type="protein sequence ID" value="MBB5839837.1"/>
    <property type="molecule type" value="Genomic_DNA"/>
</dbReference>
<evidence type="ECO:0000313" key="2">
    <source>
        <dbReference type="EMBL" id="MBB5839837.1"/>
    </source>
</evidence>
<keyword evidence="3" id="KW-1185">Reference proteome</keyword>
<feature type="transmembrane region" description="Helical" evidence="1">
    <location>
        <begin position="25"/>
        <end position="45"/>
    </location>
</feature>
<feature type="transmembrane region" description="Helical" evidence="1">
    <location>
        <begin position="592"/>
        <end position="612"/>
    </location>
</feature>
<name>A0A7W9MXY4_9ACTN</name>
<feature type="transmembrane region" description="Helical" evidence="1">
    <location>
        <begin position="431"/>
        <end position="455"/>
    </location>
</feature>
<dbReference type="RefSeq" id="WP_337925994.1">
    <property type="nucleotide sequence ID" value="NZ_JACHMY010000001.1"/>
</dbReference>
<comment type="caution">
    <text evidence="2">The sequence shown here is derived from an EMBL/GenBank/DDBJ whole genome shotgun (WGS) entry which is preliminary data.</text>
</comment>
<sequence>MDDKQQVNEVGQAFTGPLGAARTGMFAALPWLVVVLASAVGLLAIDVPLTAIARYTAYFVGCVTLPGILLLRAAWRSTGNWAEDAGLGAAVGIAWQLAGWALFTALGWQQALVVWPALILLTFALVPALRRHWRIADPQPLPSAWSWGLAGCLSLLALAITMGVMADHSPPPASLSLYPDMPYHLSIVNELLRSVPPQLPQVSGEALEYHWFSHADMAGAVDITGLSPVLVLYRLWLLPVSFAAVLAAAAFARQVSGVWWTGLLAGLTYVVPQLGFLVPAWPQLDLAGPISLLSPSESLAVLALAAAACFVVAIAHRSGGQGVWALALAVAIVGGGSKPTVLPILLGGVGLSALFLLVRDRRIPWRSVALGGVLTGVAAGTLLTVTGSTSGSKVQLLAIAKFQAGYAAATGDRSLPGTGGLLLPSLTGDRFALAGAVAVLAAFALAHALLIAGLALTAVPTLRRDPVAWWLLGALTAAWLGLSLVNHPSASQYYFLRSCWPIAAAAVGWLIAAGVRGRSTRTILRLVLGGLATGAVIAGFAQLVDSSPGASRAARIEVLARPTLVVLGIAAVVLVGWLSVRRRARLTGLGMAFALLMVVGLPIGTAAAQALAAAGKPGSGHYASKVWRISPDELAGADWLAANADLTDVVVSNTYCRPGEPPRPGCDARGYLVSGFAGRRTLLEGWAYTSPGTALNGVNGRKYFYQASPWPDRVALIDDALTNPTRDLLDRLRTQYGVRWIYADARNGPVSVKLDELAEARFHQDQVRVYEIAAP</sequence>
<feature type="transmembrane region" description="Helical" evidence="1">
    <location>
        <begin position="145"/>
        <end position="166"/>
    </location>
</feature>
<keyword evidence="1" id="KW-1133">Transmembrane helix</keyword>
<feature type="transmembrane region" description="Helical" evidence="1">
    <location>
        <begin position="113"/>
        <end position="133"/>
    </location>
</feature>
<feature type="transmembrane region" description="Helical" evidence="1">
    <location>
        <begin position="299"/>
        <end position="317"/>
    </location>
</feature>
<dbReference type="Proteomes" id="UP000549971">
    <property type="component" value="Unassembled WGS sequence"/>
</dbReference>
<feature type="transmembrane region" description="Helical" evidence="1">
    <location>
        <begin position="368"/>
        <end position="387"/>
    </location>
</feature>
<organism evidence="2 3">
    <name type="scientific">Kribbella italica</name>
    <dbReference type="NCBI Taxonomy" id="1540520"/>
    <lineage>
        <taxon>Bacteria</taxon>
        <taxon>Bacillati</taxon>
        <taxon>Actinomycetota</taxon>
        <taxon>Actinomycetes</taxon>
        <taxon>Propionibacteriales</taxon>
        <taxon>Kribbellaceae</taxon>
        <taxon>Kribbella</taxon>
    </lineage>
</organism>
<feature type="transmembrane region" description="Helical" evidence="1">
    <location>
        <begin position="258"/>
        <end position="278"/>
    </location>
</feature>
<feature type="transmembrane region" description="Helical" evidence="1">
    <location>
        <begin position="231"/>
        <end position="252"/>
    </location>
</feature>
<reference evidence="2 3" key="1">
    <citation type="submission" date="2020-08" db="EMBL/GenBank/DDBJ databases">
        <title>Sequencing the genomes of 1000 actinobacteria strains.</title>
        <authorList>
            <person name="Klenk H.-P."/>
        </authorList>
    </citation>
    <scope>NUCLEOTIDE SEQUENCE [LARGE SCALE GENOMIC DNA]</scope>
    <source>
        <strain evidence="2 3">DSM 28967</strain>
    </source>
</reference>
<feature type="transmembrane region" description="Helical" evidence="1">
    <location>
        <begin position="467"/>
        <end position="485"/>
    </location>
</feature>
<feature type="transmembrane region" description="Helical" evidence="1">
    <location>
        <begin position="563"/>
        <end position="580"/>
    </location>
</feature>
<accession>A0A7W9MXY4</accession>
<dbReference type="AlphaFoldDB" id="A0A7W9MXY4"/>
<keyword evidence="1" id="KW-0472">Membrane</keyword>
<protein>
    <submittedName>
        <fullName evidence="2">Uncharacterized protein</fullName>
    </submittedName>
</protein>